<comment type="caution">
    <text evidence="2">The sequence shown here is derived from an EMBL/GenBank/DDBJ whole genome shotgun (WGS) entry which is preliminary data.</text>
</comment>
<keyword evidence="1" id="KW-0812">Transmembrane</keyword>
<gene>
    <name evidence="2" type="ORF">IQ266_04785</name>
</gene>
<sequence>MKARYNFWNIERPRNVSRRDYNHYQLLIMGTVATSFFSIGTAILAITGSANRLRGTEDLPVMSIAAAAQYAQSQAAGTRTDAVKLQGFLQATSPVTMPDAPDQRVLRGRIRLKAESGVRDELISETLLEWDQTASEVFFTDGTTRLPVAFDLSQIPMQEDRRASARVRYAGENVRFSKPVAIEYAEEIYPLSPELKAAAAESSQRGVAAKLTRKFFPDGQSVVMIAAIEATPDGGRIVDPLGDRLKILPGTEQEIASSDSKSRIFMGLFSIVLGVSAYMLKKAQAAKWQEFVIRSNE</sequence>
<dbReference type="AlphaFoldDB" id="A0A928VI81"/>
<accession>A0A928VI81</accession>
<dbReference type="RefSeq" id="WP_264323897.1">
    <property type="nucleotide sequence ID" value="NZ_JADEXQ010000011.1"/>
</dbReference>
<proteinExistence type="predicted"/>
<dbReference type="Proteomes" id="UP000625316">
    <property type="component" value="Unassembled WGS sequence"/>
</dbReference>
<name>A0A928VI81_9CYAN</name>
<reference evidence="2" key="1">
    <citation type="submission" date="2020-10" db="EMBL/GenBank/DDBJ databases">
        <authorList>
            <person name="Castelo-Branco R."/>
            <person name="Eusebio N."/>
            <person name="Adriana R."/>
            <person name="Vieira A."/>
            <person name="Brugerolle De Fraissinette N."/>
            <person name="Rezende De Castro R."/>
            <person name="Schneider M.P."/>
            <person name="Vasconcelos V."/>
            <person name="Leao P.N."/>
        </authorList>
    </citation>
    <scope>NUCLEOTIDE SEQUENCE</scope>
    <source>
        <strain evidence="2">LEGE 11480</strain>
    </source>
</reference>
<organism evidence="2 3">
    <name type="scientific">Romeriopsis navalis LEGE 11480</name>
    <dbReference type="NCBI Taxonomy" id="2777977"/>
    <lineage>
        <taxon>Bacteria</taxon>
        <taxon>Bacillati</taxon>
        <taxon>Cyanobacteriota</taxon>
        <taxon>Cyanophyceae</taxon>
        <taxon>Leptolyngbyales</taxon>
        <taxon>Leptolyngbyaceae</taxon>
        <taxon>Romeriopsis</taxon>
        <taxon>Romeriopsis navalis</taxon>
    </lineage>
</organism>
<keyword evidence="3" id="KW-1185">Reference proteome</keyword>
<evidence type="ECO:0000313" key="2">
    <source>
        <dbReference type="EMBL" id="MBE9029076.1"/>
    </source>
</evidence>
<dbReference type="EMBL" id="JADEXQ010000011">
    <property type="protein sequence ID" value="MBE9029076.1"/>
    <property type="molecule type" value="Genomic_DNA"/>
</dbReference>
<feature type="transmembrane region" description="Helical" evidence="1">
    <location>
        <begin position="21"/>
        <end position="46"/>
    </location>
</feature>
<keyword evidence="1" id="KW-0472">Membrane</keyword>
<evidence type="ECO:0000313" key="3">
    <source>
        <dbReference type="Proteomes" id="UP000625316"/>
    </source>
</evidence>
<protein>
    <submittedName>
        <fullName evidence="2">Uncharacterized protein</fullName>
    </submittedName>
</protein>
<keyword evidence="1" id="KW-1133">Transmembrane helix</keyword>
<evidence type="ECO:0000256" key="1">
    <source>
        <dbReference type="SAM" id="Phobius"/>
    </source>
</evidence>